<evidence type="ECO:0000313" key="7">
    <source>
        <dbReference type="EMBL" id="KAK8957937.1"/>
    </source>
</evidence>
<evidence type="ECO:0000256" key="4">
    <source>
        <dbReference type="ARBA" id="ARBA00023004"/>
    </source>
</evidence>
<dbReference type="EMBL" id="JBBWWQ010000001">
    <property type="protein sequence ID" value="KAK8957937.1"/>
    <property type="molecule type" value="Genomic_DNA"/>
</dbReference>
<protein>
    <submittedName>
        <fullName evidence="7">Thebaine 6-O-demethylase</fullName>
    </submittedName>
</protein>
<dbReference type="InterPro" id="IPR044861">
    <property type="entry name" value="IPNS-like_FE2OG_OXY"/>
</dbReference>
<dbReference type="PROSITE" id="PS51471">
    <property type="entry name" value="FE2OG_OXY"/>
    <property type="match status" value="1"/>
</dbReference>
<dbReference type="GO" id="GO:0046872">
    <property type="term" value="F:metal ion binding"/>
    <property type="evidence" value="ECO:0007669"/>
    <property type="project" value="UniProtKB-KW"/>
</dbReference>
<dbReference type="InterPro" id="IPR005123">
    <property type="entry name" value="Oxoglu/Fe-dep_dioxygenase_dom"/>
</dbReference>
<dbReference type="PANTHER" id="PTHR47991">
    <property type="entry name" value="OXOGLUTARATE/IRON-DEPENDENT DIOXYGENASE"/>
    <property type="match status" value="1"/>
</dbReference>
<keyword evidence="4 5" id="KW-0408">Iron</keyword>
<evidence type="ECO:0000256" key="2">
    <source>
        <dbReference type="ARBA" id="ARBA00022723"/>
    </source>
</evidence>
<evidence type="ECO:0000256" key="5">
    <source>
        <dbReference type="RuleBase" id="RU003682"/>
    </source>
</evidence>
<comment type="similarity">
    <text evidence="1 5">Belongs to the iron/ascorbate-dependent oxidoreductase family.</text>
</comment>
<dbReference type="InterPro" id="IPR050295">
    <property type="entry name" value="Plant_2OG-oxidoreductases"/>
</dbReference>
<dbReference type="Pfam" id="PF14226">
    <property type="entry name" value="DIOX_N"/>
    <property type="match status" value="1"/>
</dbReference>
<dbReference type="Proteomes" id="UP001418222">
    <property type="component" value="Unassembled WGS sequence"/>
</dbReference>
<keyword evidence="3 5" id="KW-0560">Oxidoreductase</keyword>
<gene>
    <name evidence="7" type="primary">T6ODM</name>
    <name evidence="7" type="ORF">KSP39_PZI001486</name>
</gene>
<feature type="domain" description="Fe2OG dioxygenase" evidence="6">
    <location>
        <begin position="195"/>
        <end position="319"/>
    </location>
</feature>
<comment type="caution">
    <text evidence="7">The sequence shown here is derived from an EMBL/GenBank/DDBJ whole genome shotgun (WGS) entry which is preliminary data.</text>
</comment>
<keyword evidence="8" id="KW-1185">Reference proteome</keyword>
<name>A0AAP0C4Z5_9ASPA</name>
<dbReference type="SUPFAM" id="SSF51197">
    <property type="entry name" value="Clavaminate synthase-like"/>
    <property type="match status" value="2"/>
</dbReference>
<organism evidence="7 8">
    <name type="scientific">Platanthera zijinensis</name>
    <dbReference type="NCBI Taxonomy" id="2320716"/>
    <lineage>
        <taxon>Eukaryota</taxon>
        <taxon>Viridiplantae</taxon>
        <taxon>Streptophyta</taxon>
        <taxon>Embryophyta</taxon>
        <taxon>Tracheophyta</taxon>
        <taxon>Spermatophyta</taxon>
        <taxon>Magnoliopsida</taxon>
        <taxon>Liliopsida</taxon>
        <taxon>Asparagales</taxon>
        <taxon>Orchidaceae</taxon>
        <taxon>Orchidoideae</taxon>
        <taxon>Orchideae</taxon>
        <taxon>Orchidinae</taxon>
        <taxon>Platanthera</taxon>
    </lineage>
</organism>
<evidence type="ECO:0000259" key="6">
    <source>
        <dbReference type="PROSITE" id="PS51471"/>
    </source>
</evidence>
<dbReference type="InterPro" id="IPR027443">
    <property type="entry name" value="IPNS-like_sf"/>
</dbReference>
<proteinExistence type="inferred from homology"/>
<accession>A0AAP0C4Z5</accession>
<keyword evidence="2 5" id="KW-0479">Metal-binding</keyword>
<dbReference type="Gene3D" id="2.60.120.330">
    <property type="entry name" value="B-lactam Antibiotic, Isopenicillin N Synthase, Chain"/>
    <property type="match status" value="1"/>
</dbReference>
<evidence type="ECO:0000256" key="1">
    <source>
        <dbReference type="ARBA" id="ARBA00008056"/>
    </source>
</evidence>
<dbReference type="GO" id="GO:0016491">
    <property type="term" value="F:oxidoreductase activity"/>
    <property type="evidence" value="ECO:0007669"/>
    <property type="project" value="UniProtKB-KW"/>
</dbReference>
<dbReference type="AlphaFoldDB" id="A0AAP0C4Z5"/>
<dbReference type="Pfam" id="PF03171">
    <property type="entry name" value="2OG-FeII_Oxy"/>
    <property type="match status" value="1"/>
</dbReference>
<reference evidence="7 8" key="1">
    <citation type="journal article" date="2022" name="Nat. Plants">
        <title>Genomes of leafy and leafless Platanthera orchids illuminate the evolution of mycoheterotrophy.</title>
        <authorList>
            <person name="Li M.H."/>
            <person name="Liu K.W."/>
            <person name="Li Z."/>
            <person name="Lu H.C."/>
            <person name="Ye Q.L."/>
            <person name="Zhang D."/>
            <person name="Wang J.Y."/>
            <person name="Li Y.F."/>
            <person name="Zhong Z.M."/>
            <person name="Liu X."/>
            <person name="Yu X."/>
            <person name="Liu D.K."/>
            <person name="Tu X.D."/>
            <person name="Liu B."/>
            <person name="Hao Y."/>
            <person name="Liao X.Y."/>
            <person name="Jiang Y.T."/>
            <person name="Sun W.H."/>
            <person name="Chen J."/>
            <person name="Chen Y.Q."/>
            <person name="Ai Y."/>
            <person name="Zhai J.W."/>
            <person name="Wu S.S."/>
            <person name="Zhou Z."/>
            <person name="Hsiao Y.Y."/>
            <person name="Wu W.L."/>
            <person name="Chen Y.Y."/>
            <person name="Lin Y.F."/>
            <person name="Hsu J.L."/>
            <person name="Li C.Y."/>
            <person name="Wang Z.W."/>
            <person name="Zhao X."/>
            <person name="Zhong W.Y."/>
            <person name="Ma X.K."/>
            <person name="Ma L."/>
            <person name="Huang J."/>
            <person name="Chen G.Z."/>
            <person name="Huang M.Z."/>
            <person name="Huang L."/>
            <person name="Peng D.H."/>
            <person name="Luo Y.B."/>
            <person name="Zou S.Q."/>
            <person name="Chen S.P."/>
            <person name="Lan S."/>
            <person name="Tsai W.C."/>
            <person name="Van de Peer Y."/>
            <person name="Liu Z.J."/>
        </authorList>
    </citation>
    <scope>NUCLEOTIDE SEQUENCE [LARGE SCALE GENOMIC DNA]</scope>
    <source>
        <strain evidence="7">Lor287</strain>
    </source>
</reference>
<sequence>MEVRRVQALTESALSYLPSEYIQPPELRPNLHRRMDSTAAEPSGSIPILDLDPRANPLPQLRRLCSEWGAFQVVNHGVPLRLLEEVKEAGLRFFGSPAEAKLRYACDSGSPATEGYGSRMLSKEEAVLDWRDYFDHHTLPESRRNPSRWPDFPENYRDIIVEYSSNMKVLAQRLLSMISESLNLPHSYIEDVVGEVYQNITISYYSPCPQPELALGLQSHSDMGVISLLIQDDVGGLEVLKDGEWILAKPLSDAIIVILADQTEALLGTTVTFEWRLCDVVVVSVNAAILTNGIYRSSVHRAIVNARLPRLSVATFYDPAKTRKISPAPPLITGQSPAKYRGVLYGDFVSSWYGKGPDGKRNVDALLIQP</sequence>
<dbReference type="InterPro" id="IPR026992">
    <property type="entry name" value="DIOX_N"/>
</dbReference>
<evidence type="ECO:0000313" key="8">
    <source>
        <dbReference type="Proteomes" id="UP001418222"/>
    </source>
</evidence>
<evidence type="ECO:0000256" key="3">
    <source>
        <dbReference type="ARBA" id="ARBA00023002"/>
    </source>
</evidence>